<dbReference type="Proteomes" id="UP001140949">
    <property type="component" value="Unassembled WGS sequence"/>
</dbReference>
<proteinExistence type="predicted"/>
<accession>A0AAX6I341</accession>
<reference evidence="3" key="2">
    <citation type="submission" date="2023-04" db="EMBL/GenBank/DDBJ databases">
        <authorList>
            <person name="Bruccoleri R.E."/>
            <person name="Oakeley E.J."/>
            <person name="Faust A.-M."/>
            <person name="Dessus-Babus S."/>
            <person name="Altorfer M."/>
            <person name="Burckhardt D."/>
            <person name="Oertli M."/>
            <person name="Naumann U."/>
            <person name="Petersen F."/>
            <person name="Wong J."/>
        </authorList>
    </citation>
    <scope>NUCLEOTIDE SEQUENCE</scope>
    <source>
        <strain evidence="3">GSM-AAB239-AS_SAM_17_03QT</strain>
        <tissue evidence="3">Leaf</tissue>
    </source>
</reference>
<dbReference type="EMBL" id="JANAVB010041409">
    <property type="protein sequence ID" value="KAJ6796347.1"/>
    <property type="molecule type" value="Genomic_DNA"/>
</dbReference>
<dbReference type="AlphaFoldDB" id="A0AAX6I341"/>
<feature type="domain" description="FAR1" evidence="1">
    <location>
        <begin position="29"/>
        <end position="116"/>
    </location>
</feature>
<dbReference type="Pfam" id="PF03101">
    <property type="entry name" value="FAR1"/>
    <property type="match status" value="1"/>
</dbReference>
<gene>
    <name evidence="2" type="ORF">M6B38_222805</name>
    <name evidence="3" type="ORF">M6B38_285370</name>
</gene>
<comment type="caution">
    <text evidence="3">The sequence shown here is derived from an EMBL/GenBank/DDBJ whole genome shotgun (WGS) entry which is preliminary data.</text>
</comment>
<evidence type="ECO:0000259" key="1">
    <source>
        <dbReference type="Pfam" id="PF03101"/>
    </source>
</evidence>
<organism evidence="3 4">
    <name type="scientific">Iris pallida</name>
    <name type="common">Sweet iris</name>
    <dbReference type="NCBI Taxonomy" id="29817"/>
    <lineage>
        <taxon>Eukaryota</taxon>
        <taxon>Viridiplantae</taxon>
        <taxon>Streptophyta</taxon>
        <taxon>Embryophyta</taxon>
        <taxon>Tracheophyta</taxon>
        <taxon>Spermatophyta</taxon>
        <taxon>Magnoliopsida</taxon>
        <taxon>Liliopsida</taxon>
        <taxon>Asparagales</taxon>
        <taxon>Iridaceae</taxon>
        <taxon>Iridoideae</taxon>
        <taxon>Irideae</taxon>
        <taxon>Iris</taxon>
    </lineage>
</organism>
<keyword evidence="4" id="KW-1185">Reference proteome</keyword>
<evidence type="ECO:0000313" key="2">
    <source>
        <dbReference type="EMBL" id="KAJ6796347.1"/>
    </source>
</evidence>
<dbReference type="EMBL" id="JANAVB010005571">
    <property type="protein sequence ID" value="KAJ6847331.1"/>
    <property type="molecule type" value="Genomic_DNA"/>
</dbReference>
<dbReference type="InterPro" id="IPR004330">
    <property type="entry name" value="FAR1_DNA_bnd_dom"/>
</dbReference>
<reference evidence="3" key="1">
    <citation type="journal article" date="2023" name="GigaByte">
        <title>Genome assembly of the bearded iris, Iris pallida Lam.</title>
        <authorList>
            <person name="Bruccoleri R.E."/>
            <person name="Oakeley E.J."/>
            <person name="Faust A.M.E."/>
            <person name="Altorfer M."/>
            <person name="Dessus-Babus S."/>
            <person name="Burckhardt D."/>
            <person name="Oertli M."/>
            <person name="Naumann U."/>
            <person name="Petersen F."/>
            <person name="Wong J."/>
        </authorList>
    </citation>
    <scope>NUCLEOTIDE SEQUENCE</scope>
    <source>
        <strain evidence="3">GSM-AAB239-AS_SAM_17_03QT</strain>
    </source>
</reference>
<evidence type="ECO:0000313" key="4">
    <source>
        <dbReference type="Proteomes" id="UP001140949"/>
    </source>
</evidence>
<name>A0AAX6I341_IRIPA</name>
<evidence type="ECO:0000313" key="3">
    <source>
        <dbReference type="EMBL" id="KAJ6847331.1"/>
    </source>
</evidence>
<dbReference type="PANTHER" id="PTHR47718">
    <property type="entry name" value="OS01G0519700 PROTEIN"/>
    <property type="match status" value="1"/>
</dbReference>
<sequence>MISTPKTDMNRELHVGMLFKSIEEAECCYQDYGGSMGFSIKKRLTYKTLARSDVTCVAFSCVCEGIYKEKSSSIVGKQKRTSTIKSGCNARMRIRWIKEIEMWKVSVLEDEQNLALVAPSKIILMKSQRRLPTAAKSLTESFSRENIQLSKIPSLFGGSSNVGFGKRDVWNHVSTIRRMLYYDKGDAEGMKDYFKKMAVENSHFFYAIQCDSEDRASNFFWMDACSLMAYSQFGDAVTFDMTYRTNRYSMPFAPFT</sequence>
<protein>
    <submittedName>
        <fullName evidence="3">Protein FAR1-RELATED SEQUENCE 5-like</fullName>
    </submittedName>
</protein>